<dbReference type="Proteomes" id="UP000018851">
    <property type="component" value="Chromosome"/>
</dbReference>
<reference evidence="4 5" key="1">
    <citation type="submission" date="2013-07" db="EMBL/GenBank/DDBJ databases">
        <title>Completed genome of Sphingomonas sanxanigenens NX02.</title>
        <authorList>
            <person name="Ma T."/>
            <person name="Huang H."/>
            <person name="Wu M."/>
            <person name="Li X."/>
            <person name="Li G."/>
        </authorList>
    </citation>
    <scope>NUCLEOTIDE SEQUENCE [LARGE SCALE GENOMIC DNA]</scope>
    <source>
        <strain evidence="4 5">NX02</strain>
    </source>
</reference>
<evidence type="ECO:0000313" key="5">
    <source>
        <dbReference type="Proteomes" id="UP000018851"/>
    </source>
</evidence>
<dbReference type="CDD" id="cd06911">
    <property type="entry name" value="VirB9_CagX_TrbG"/>
    <property type="match status" value="1"/>
</dbReference>
<evidence type="ECO:0000313" key="4">
    <source>
        <dbReference type="EMBL" id="AHE55613.1"/>
    </source>
</evidence>
<feature type="signal peptide" evidence="3">
    <location>
        <begin position="1"/>
        <end position="24"/>
    </location>
</feature>
<evidence type="ECO:0000256" key="2">
    <source>
        <dbReference type="ARBA" id="ARBA00022729"/>
    </source>
</evidence>
<dbReference type="InterPro" id="IPR014142">
    <property type="entry name" value="TrbG_Ti"/>
</dbReference>
<feature type="chain" id="PRO_5004786272" description="Conjugative transfer protein TrbG" evidence="3">
    <location>
        <begin position="25"/>
        <end position="286"/>
    </location>
</feature>
<accession>W0AH52</accession>
<comment type="similarity">
    <text evidence="1">Belongs to the TrbG/VirB9 family.</text>
</comment>
<proteinExistence type="inferred from homology"/>
<dbReference type="RefSeq" id="WP_025293774.1">
    <property type="nucleotide sequence ID" value="NZ_CP006644.1"/>
</dbReference>
<evidence type="ECO:0000256" key="1">
    <source>
        <dbReference type="ARBA" id="ARBA00006135"/>
    </source>
</evidence>
<dbReference type="NCBIfam" id="TIGR02775">
    <property type="entry name" value="TrbG_Ti"/>
    <property type="match status" value="1"/>
</dbReference>
<dbReference type="InterPro" id="IPR010258">
    <property type="entry name" value="Conjugal_tfr_TrbG/VirB9/CagX"/>
</dbReference>
<dbReference type="PATRIC" id="fig|1123269.5.peg.3869"/>
<dbReference type="STRING" id="1123269.NX02_19770"/>
<gene>
    <name evidence="4" type="ORF">NX02_19770</name>
</gene>
<dbReference type="HOGENOM" id="CLU_058585_1_0_5"/>
<dbReference type="OrthoDB" id="9815808at2"/>
<dbReference type="AlphaFoldDB" id="W0AH52"/>
<keyword evidence="2 3" id="KW-0732">Signal</keyword>
<keyword evidence="5" id="KW-1185">Reference proteome</keyword>
<dbReference type="Pfam" id="PF03524">
    <property type="entry name" value="CagX"/>
    <property type="match status" value="1"/>
</dbReference>
<organism evidence="4 5">
    <name type="scientific">Sphingomonas sanxanigenens DSM 19645 = NX02</name>
    <dbReference type="NCBI Taxonomy" id="1123269"/>
    <lineage>
        <taxon>Bacteria</taxon>
        <taxon>Pseudomonadati</taxon>
        <taxon>Pseudomonadota</taxon>
        <taxon>Alphaproteobacteria</taxon>
        <taxon>Sphingomonadales</taxon>
        <taxon>Sphingomonadaceae</taxon>
        <taxon>Sphingomonas</taxon>
    </lineage>
</organism>
<dbReference type="KEGG" id="ssan:NX02_19770"/>
<dbReference type="EMBL" id="CP006644">
    <property type="protein sequence ID" value="AHE55613.1"/>
    <property type="molecule type" value="Genomic_DNA"/>
</dbReference>
<protein>
    <recommendedName>
        <fullName evidence="6">Conjugative transfer protein TrbG</fullName>
    </recommendedName>
</protein>
<evidence type="ECO:0008006" key="6">
    <source>
        <dbReference type="Google" id="ProtNLM"/>
    </source>
</evidence>
<dbReference type="InterPro" id="IPR038161">
    <property type="entry name" value="VirB9/CagX/TrbG_C_sf"/>
</dbReference>
<name>W0AH52_9SPHN</name>
<dbReference type="Gene3D" id="2.60.40.2500">
    <property type="match status" value="1"/>
</dbReference>
<sequence length="286" mass="30675">MTRTLAIAALLTPCLILADTSAGATSPRDSSKRASTPIVGADGARTIEPVAQGFINAVQVYPFADGAIYHVITAPERVTDIALQPGETLVAVASGDTARWVIGDTISGSATERRTHVLVKPFSAGLATNLVITTDRRTYHLNLTSRTKSAMAALSWTYPQDALIALKRTAAAAEAAAPVAAGVEVEQLHFNYAVSGDRPAWRPLRAFDDGRQTFIEFPATLAVGEAPPIFLVDGKGEAQLVNYRVKGRFYVVDRIFDVAELRLGTKHQQIVQIRRVAEGAPKRRGS</sequence>
<evidence type="ECO:0000256" key="3">
    <source>
        <dbReference type="SAM" id="SignalP"/>
    </source>
</evidence>
<dbReference type="eggNOG" id="COG3504">
    <property type="taxonomic scope" value="Bacteria"/>
</dbReference>
<dbReference type="InterPro" id="IPR033645">
    <property type="entry name" value="VirB9/CagX/TrbG_C"/>
</dbReference>